<reference evidence="3" key="1">
    <citation type="submission" date="2019-06" db="EMBL/GenBank/DDBJ databases">
        <title>Draft genome sequence of the griseofulvin-producing fungus Xylaria cubensis strain G536.</title>
        <authorList>
            <person name="Mead M.E."/>
            <person name="Raja H.A."/>
            <person name="Steenwyk J.L."/>
            <person name="Knowles S.L."/>
            <person name="Oberlies N.H."/>
            <person name="Rokas A."/>
        </authorList>
    </citation>
    <scope>NUCLEOTIDE SEQUENCE [LARGE SCALE GENOMIC DNA]</scope>
    <source>
        <strain evidence="3">G536</strain>
    </source>
</reference>
<evidence type="ECO:0000313" key="3">
    <source>
        <dbReference type="Proteomes" id="UP000319160"/>
    </source>
</evidence>
<feature type="region of interest" description="Disordered" evidence="1">
    <location>
        <begin position="821"/>
        <end position="899"/>
    </location>
</feature>
<evidence type="ECO:0000256" key="1">
    <source>
        <dbReference type="SAM" id="MobiDB-lite"/>
    </source>
</evidence>
<dbReference type="Proteomes" id="UP000319160">
    <property type="component" value="Unassembled WGS sequence"/>
</dbReference>
<feature type="region of interest" description="Disordered" evidence="1">
    <location>
        <begin position="993"/>
        <end position="1019"/>
    </location>
</feature>
<feature type="compositionally biased region" description="Basic and acidic residues" evidence="1">
    <location>
        <begin position="625"/>
        <end position="636"/>
    </location>
</feature>
<feature type="compositionally biased region" description="Polar residues" evidence="1">
    <location>
        <begin position="412"/>
        <end position="427"/>
    </location>
</feature>
<comment type="caution">
    <text evidence="2">The sequence shown here is derived from an EMBL/GenBank/DDBJ whole genome shotgun (WGS) entry which is preliminary data.</text>
</comment>
<sequence length="1047" mass="116832">MHRRNSTNPRRLDRRKSATSVKSVHLEHILPETAERDAQVAATQAFARAKARSATDNNSSLWPPPRYGGQSDSTQDCHLHLKTRSEETPFGRQQSIRFVQSRPPPLAQNTTMARGTSPSCASHTSKYAADAEVDLQSPSSFYASGMVSAAKGAAGDYINTLFTNEEHYTPQDDIASMPSSYRKLRKSRSMFTNRATVAGHEHPNLSKSSASANQLPLPANSYSRPLGGNENIPPRRLKTPKSMSFLRDLRGTFVSNFKSEEDTTQFVSTNEHNRNQDRPNHPLRPKASKIFPSKASKTDRVFRKSMRDISNDTVWMNNEATKDGSLRYKARRVSQGLKHKLKNLFSLGKGDTDNTGLPLQHVDAHKSHIFGFGDSQQEADDELLRMSSVDQAALSQVTSGTPYLHAVPSYQQLRSRQGSMESLQSDQKASDDRSRVTSWSNSDTNTVITHNSCREERERKRLSIINEHGAHVCSSSAQFQTISEQSNASSASLQEPLQAVPGAVDGRRIYSALMKRMDQSRQRLTNSLEIQSNEDEIVQLGKVPRRKSSLRLRRLGHDAPATIRYVMPESESEPGSPKASDRSYRKDKHMSSSTYNSNFTQPKPNTSKTERERQVYPASTSTFTDAEHVSSTKSDNEIFSAPPIKEAPPIMQTLSSRSSAFFGSPTRHLFRTQSPYRRVLQDKMLTAPNEQQIKSPNFNPWLRSLSNLPNLQLQRSSTYGSDADIKLHYTESIYSTNTEDGQTRRESFLSVIEDFPRPKSTHGDATIFVDQPAYDKRSSSLPPKQRVTSSSSSVEWKMWLSSNVSKLEETTKQVDSNDFQCGLRSARSSGHVRENAQINDEEEDNLPDQAETPSRVRVDTNRFLDLHHDDDEEGDDQPTPFDAGATGHSQLPSVNPSPTCISAISRASTEVFDTRRQKELPRVPSLGFKENRANRLASIPTKLAKHLPKRKTSIEPLTSRGIPGVGDTQPTKLNGSTHFPRKVYSMASIKPENVSPTAASDDDPYGIEGSGILGPDQQSVGSKRMVDIFLSSRRRRMTSEDESSVFL</sequence>
<name>A0A553HP69_9PEZI</name>
<feature type="region of interest" description="Disordered" evidence="1">
    <location>
        <begin position="947"/>
        <end position="978"/>
    </location>
</feature>
<proteinExistence type="predicted"/>
<evidence type="ECO:0000313" key="2">
    <source>
        <dbReference type="EMBL" id="TRX89753.1"/>
    </source>
</evidence>
<protein>
    <submittedName>
        <fullName evidence="2">Uncharacterized protein</fullName>
    </submittedName>
</protein>
<dbReference type="AlphaFoldDB" id="A0A553HP69"/>
<feature type="region of interest" description="Disordered" evidence="1">
    <location>
        <begin position="412"/>
        <end position="443"/>
    </location>
</feature>
<feature type="region of interest" description="Disordered" evidence="1">
    <location>
        <begin position="50"/>
        <end position="73"/>
    </location>
</feature>
<feature type="compositionally biased region" description="Polar residues" evidence="1">
    <location>
        <begin position="968"/>
        <end position="977"/>
    </location>
</feature>
<feature type="region of interest" description="Disordered" evidence="1">
    <location>
        <begin position="563"/>
        <end position="643"/>
    </location>
</feature>
<feature type="compositionally biased region" description="Polar residues" evidence="1">
    <location>
        <begin position="591"/>
        <end position="607"/>
    </location>
</feature>
<keyword evidence="3" id="KW-1185">Reference proteome</keyword>
<gene>
    <name evidence="2" type="ORF">FHL15_009343</name>
</gene>
<dbReference type="EMBL" id="VFLP01000063">
    <property type="protein sequence ID" value="TRX89753.1"/>
    <property type="molecule type" value="Genomic_DNA"/>
</dbReference>
<dbReference type="STRING" id="2512241.A0A553HP69"/>
<feature type="region of interest" description="Disordered" evidence="1">
    <location>
        <begin position="1"/>
        <end position="23"/>
    </location>
</feature>
<organism evidence="2 3">
    <name type="scientific">Xylaria flabelliformis</name>
    <dbReference type="NCBI Taxonomy" id="2512241"/>
    <lineage>
        <taxon>Eukaryota</taxon>
        <taxon>Fungi</taxon>
        <taxon>Dikarya</taxon>
        <taxon>Ascomycota</taxon>
        <taxon>Pezizomycotina</taxon>
        <taxon>Sordariomycetes</taxon>
        <taxon>Xylariomycetidae</taxon>
        <taxon>Xylariales</taxon>
        <taxon>Xylariaceae</taxon>
        <taxon>Xylaria</taxon>
    </lineage>
</organism>
<accession>A0A553HP69</accession>
<feature type="region of interest" description="Disordered" evidence="1">
    <location>
        <begin position="261"/>
        <end position="288"/>
    </location>
</feature>
<feature type="compositionally biased region" description="Polar residues" evidence="1">
    <location>
        <begin position="887"/>
        <end position="899"/>
    </location>
</feature>
<feature type="compositionally biased region" description="Basic and acidic residues" evidence="1">
    <location>
        <begin position="271"/>
        <end position="280"/>
    </location>
</feature>
<feature type="compositionally biased region" description="Basic and acidic residues" evidence="1">
    <location>
        <begin position="854"/>
        <end position="869"/>
    </location>
</feature>
<dbReference type="OrthoDB" id="206201at2759"/>